<evidence type="ECO:0000313" key="2">
    <source>
        <dbReference type="EMBL" id="MBF7978500.1"/>
    </source>
</evidence>
<feature type="transmembrane region" description="Helical" evidence="1">
    <location>
        <begin position="6"/>
        <end position="25"/>
    </location>
</feature>
<comment type="caution">
    <text evidence="2">The sequence shown here is derived from an EMBL/GenBank/DDBJ whole genome shotgun (WGS) entry which is preliminary data.</text>
</comment>
<evidence type="ECO:0000313" key="3">
    <source>
        <dbReference type="Proteomes" id="UP000636811"/>
    </source>
</evidence>
<organism evidence="2 3">
    <name type="scientific">Rahnella laticis</name>
    <dbReference type="NCBI Taxonomy" id="2787622"/>
    <lineage>
        <taxon>Bacteria</taxon>
        <taxon>Pseudomonadati</taxon>
        <taxon>Pseudomonadota</taxon>
        <taxon>Gammaproteobacteria</taxon>
        <taxon>Enterobacterales</taxon>
        <taxon>Yersiniaceae</taxon>
        <taxon>Rahnella</taxon>
    </lineage>
</organism>
<reference evidence="2 3" key="1">
    <citation type="submission" date="2020-11" db="EMBL/GenBank/DDBJ databases">
        <title>Taxonomic investigation of Rahnella strains.</title>
        <authorList>
            <person name="Lee S.D."/>
        </authorList>
    </citation>
    <scope>NUCLEOTIDE SEQUENCE [LARGE SCALE GENOMIC DNA]</scope>
    <source>
        <strain evidence="2 3">SAP-17</strain>
    </source>
</reference>
<sequence length="63" mass="6779">MTSVASLTGGIIFILIAIVMIWILFRNHRSKTNSKLLTPGNCLLAALTVVSFIIAIIFLSSSS</sequence>
<accession>A0ABS0E0C7</accession>
<evidence type="ECO:0008006" key="4">
    <source>
        <dbReference type="Google" id="ProtNLM"/>
    </source>
</evidence>
<name>A0ABS0E0C7_9GAMM</name>
<keyword evidence="1" id="KW-0812">Transmembrane</keyword>
<gene>
    <name evidence="2" type="ORF">IV433_03645</name>
</gene>
<dbReference type="RefSeq" id="WP_101078180.1">
    <property type="nucleotide sequence ID" value="NZ_JADOBI010000002.1"/>
</dbReference>
<evidence type="ECO:0000256" key="1">
    <source>
        <dbReference type="SAM" id="Phobius"/>
    </source>
</evidence>
<dbReference type="Proteomes" id="UP000636811">
    <property type="component" value="Unassembled WGS sequence"/>
</dbReference>
<dbReference type="EMBL" id="JADOBI010000002">
    <property type="protein sequence ID" value="MBF7978500.1"/>
    <property type="molecule type" value="Genomic_DNA"/>
</dbReference>
<keyword evidence="1" id="KW-0472">Membrane</keyword>
<keyword evidence="1" id="KW-1133">Transmembrane helix</keyword>
<keyword evidence="3" id="KW-1185">Reference proteome</keyword>
<feature type="transmembrane region" description="Helical" evidence="1">
    <location>
        <begin position="37"/>
        <end position="59"/>
    </location>
</feature>
<proteinExistence type="predicted"/>
<protein>
    <recommendedName>
        <fullName evidence="4">LPXTG cell wall anchor domain-containing protein</fullName>
    </recommendedName>
</protein>